<comment type="caution">
    <text evidence="3">The sequence shown here is derived from an EMBL/GenBank/DDBJ whole genome shotgun (WGS) entry which is preliminary data.</text>
</comment>
<dbReference type="Gene3D" id="3.10.105.10">
    <property type="entry name" value="Dipeptide-binding Protein, Domain 3"/>
    <property type="match status" value="1"/>
</dbReference>
<dbReference type="PANTHER" id="PTHR30290">
    <property type="entry name" value="PERIPLASMIC BINDING COMPONENT OF ABC TRANSPORTER"/>
    <property type="match status" value="1"/>
</dbReference>
<name>A0ABN0WUX2_9ACTN</name>
<feature type="signal peptide" evidence="1">
    <location>
        <begin position="1"/>
        <end position="22"/>
    </location>
</feature>
<dbReference type="PROSITE" id="PS51257">
    <property type="entry name" value="PROKAR_LIPOPROTEIN"/>
    <property type="match status" value="1"/>
</dbReference>
<feature type="chain" id="PRO_5045787765" evidence="1">
    <location>
        <begin position="23"/>
        <end position="596"/>
    </location>
</feature>
<feature type="domain" description="Solute-binding protein family 5" evidence="2">
    <location>
        <begin position="106"/>
        <end position="493"/>
    </location>
</feature>
<dbReference type="InterPro" id="IPR039424">
    <property type="entry name" value="SBP_5"/>
</dbReference>
<dbReference type="Proteomes" id="UP001501822">
    <property type="component" value="Unassembled WGS sequence"/>
</dbReference>
<evidence type="ECO:0000313" key="4">
    <source>
        <dbReference type="Proteomes" id="UP001501822"/>
    </source>
</evidence>
<sequence>MSVEKTGLKAAAAIGTLAVALAACGGGGSNGGSDEGTPQKGGTLKIAGSSVPDHIDPASAYSTVNQGFSRNWALTLFTNKASNNFNETIPNYPDAAAELPTKENGGISADGKTYTIKLRDGLKWNTNPARPVTAADFVRGLKRTCNPASPAGAPYYTDLIEGMDDFCKGYGKVDAKSAKAMGDYQEGHDVSGYTAKDDKTLVVKLKQPAGDFLNIIGMSFASAAPKEYDNYIPDSPEFRQHTVSDGPYQMTSYSDKKFVLERNPNWDAASDKLRKAYVDRIEIDLGQDSPDQVEQQLEQGTADLAWDQPVPTSAIPRLAQAKDKRFRLQDNPGVNPYIVFNTLSPNNKGALGKKAVRQAIEYAIDKVAIAKNYGGVNVAQPVRSAVAPGNVGYDANYNPYPTNNDSGDPAKCKQMLSAAGYPNGLTLKFPYRTNSNHPRNAQSIQANLQACGITVQMSPDTNGNFYGTTLVTPADAKAGKWDIAAPGWGPDWYGNNGRSGLQPLFDGRMYGPNSPDYGGYNNDQVNKLIDQANQAQTQAEAQTAWAQVNKLVMDDAAIVPLITQKFSTYQSARVRDTLFLPAFQTYDYSLVWLAKK</sequence>
<dbReference type="Gene3D" id="3.40.190.10">
    <property type="entry name" value="Periplasmic binding protein-like II"/>
    <property type="match status" value="1"/>
</dbReference>
<proteinExistence type="predicted"/>
<gene>
    <name evidence="3" type="ORF">GCM10010151_41330</name>
</gene>
<dbReference type="EMBL" id="BAAABM010000037">
    <property type="protein sequence ID" value="GAA0347388.1"/>
    <property type="molecule type" value="Genomic_DNA"/>
</dbReference>
<reference evidence="3 4" key="1">
    <citation type="journal article" date="2019" name="Int. J. Syst. Evol. Microbiol.">
        <title>The Global Catalogue of Microorganisms (GCM) 10K type strain sequencing project: providing services to taxonomists for standard genome sequencing and annotation.</title>
        <authorList>
            <consortium name="The Broad Institute Genomics Platform"/>
            <consortium name="The Broad Institute Genome Sequencing Center for Infectious Disease"/>
            <person name="Wu L."/>
            <person name="Ma J."/>
        </authorList>
    </citation>
    <scope>NUCLEOTIDE SEQUENCE [LARGE SCALE GENOMIC DNA]</scope>
    <source>
        <strain evidence="3 4">JCM 3146</strain>
    </source>
</reference>
<keyword evidence="1" id="KW-0732">Signal</keyword>
<keyword evidence="4" id="KW-1185">Reference proteome</keyword>
<evidence type="ECO:0000313" key="3">
    <source>
        <dbReference type="EMBL" id="GAA0347388.1"/>
    </source>
</evidence>
<dbReference type="InterPro" id="IPR000914">
    <property type="entry name" value="SBP_5_dom"/>
</dbReference>
<dbReference type="PIRSF" id="PIRSF002741">
    <property type="entry name" value="MppA"/>
    <property type="match status" value="1"/>
</dbReference>
<accession>A0ABN0WUX2</accession>
<dbReference type="Pfam" id="PF00496">
    <property type="entry name" value="SBP_bac_5"/>
    <property type="match status" value="1"/>
</dbReference>
<organism evidence="3 4">
    <name type="scientific">Actinoallomurus spadix</name>
    <dbReference type="NCBI Taxonomy" id="79912"/>
    <lineage>
        <taxon>Bacteria</taxon>
        <taxon>Bacillati</taxon>
        <taxon>Actinomycetota</taxon>
        <taxon>Actinomycetes</taxon>
        <taxon>Streptosporangiales</taxon>
        <taxon>Thermomonosporaceae</taxon>
        <taxon>Actinoallomurus</taxon>
    </lineage>
</organism>
<protein>
    <submittedName>
        <fullName evidence="3">ABC transporter substrate-binding protein</fullName>
    </submittedName>
</protein>
<dbReference type="PANTHER" id="PTHR30290:SF83">
    <property type="entry name" value="ABC TRANSPORTER SUBSTRATE-BINDING PROTEIN"/>
    <property type="match status" value="1"/>
</dbReference>
<evidence type="ECO:0000256" key="1">
    <source>
        <dbReference type="SAM" id="SignalP"/>
    </source>
</evidence>
<dbReference type="InterPro" id="IPR030678">
    <property type="entry name" value="Peptide/Ni-bd"/>
</dbReference>
<evidence type="ECO:0000259" key="2">
    <source>
        <dbReference type="Pfam" id="PF00496"/>
    </source>
</evidence>
<dbReference type="CDD" id="cd08506">
    <property type="entry name" value="PBP2_clavulanate_OppA2"/>
    <property type="match status" value="1"/>
</dbReference>
<dbReference type="RefSeq" id="WP_252801182.1">
    <property type="nucleotide sequence ID" value="NZ_BAAABM010000037.1"/>
</dbReference>
<dbReference type="SUPFAM" id="SSF53850">
    <property type="entry name" value="Periplasmic binding protein-like II"/>
    <property type="match status" value="1"/>
</dbReference>